<dbReference type="EMBL" id="AGRW01000049">
    <property type="protein sequence ID" value="EIC01595.1"/>
    <property type="molecule type" value="Genomic_DNA"/>
</dbReference>
<dbReference type="RefSeq" id="WP_002704941.1">
    <property type="nucleotide sequence ID" value="NZ_AGRW01000049.1"/>
</dbReference>
<evidence type="ECO:0000313" key="3">
    <source>
        <dbReference type="EMBL" id="EIC01595.1"/>
    </source>
</evidence>
<keyword evidence="4" id="KW-1185">Reference proteome</keyword>
<dbReference type="PATRIC" id="fig|907348.3.peg.1847"/>
<dbReference type="SUPFAM" id="SSF55797">
    <property type="entry name" value="PR-1-like"/>
    <property type="match status" value="1"/>
</dbReference>
<dbReference type="CDD" id="cd05379">
    <property type="entry name" value="CAP_bacterial"/>
    <property type="match status" value="1"/>
</dbReference>
<evidence type="ECO:0000313" key="4">
    <source>
        <dbReference type="Proteomes" id="UP000003571"/>
    </source>
</evidence>
<feature type="domain" description="SCP" evidence="2">
    <location>
        <begin position="48"/>
        <end position="184"/>
    </location>
</feature>
<dbReference type="InterPro" id="IPR014044">
    <property type="entry name" value="CAP_dom"/>
</dbReference>
<proteinExistence type="predicted"/>
<evidence type="ECO:0000256" key="1">
    <source>
        <dbReference type="SAM" id="SignalP"/>
    </source>
</evidence>
<dbReference type="STRING" id="907348.TresaDRAFT_1204"/>
<dbReference type="InterPro" id="IPR035940">
    <property type="entry name" value="CAP_sf"/>
</dbReference>
<dbReference type="Pfam" id="PF00188">
    <property type="entry name" value="CAP"/>
    <property type="match status" value="1"/>
</dbReference>
<protein>
    <submittedName>
        <fullName evidence="3">SCP-like extracellular</fullName>
    </submittedName>
</protein>
<dbReference type="PANTHER" id="PTHR31157:SF1">
    <property type="entry name" value="SCP DOMAIN-CONTAINING PROTEIN"/>
    <property type="match status" value="1"/>
</dbReference>
<sequence>MKRICLFPLVALSALFLFSCADDNSAEPAPDYSAVVANTDEKVIECFNLTNEFRTGSEAYYLNNDNVTTTSLVGKLSALTLDEELCRAAQIRANEIVKSFSHTRPNGKSCFTVLSDLSISYSAAGENIAAGSSTGSGTFTQWKEDGENYAGQGHRRNMLGQNFTKIGIAYAYADGSRYGYYWAMILAK</sequence>
<dbReference type="eggNOG" id="COG2340">
    <property type="taxonomic scope" value="Bacteria"/>
</dbReference>
<feature type="signal peptide" evidence="1">
    <location>
        <begin position="1"/>
        <end position="21"/>
    </location>
</feature>
<feature type="chain" id="PRO_5003608804" evidence="1">
    <location>
        <begin position="22"/>
        <end position="188"/>
    </location>
</feature>
<dbReference type="PROSITE" id="PS51257">
    <property type="entry name" value="PROKAR_LIPOPROTEIN"/>
    <property type="match status" value="1"/>
</dbReference>
<dbReference type="PANTHER" id="PTHR31157">
    <property type="entry name" value="SCP DOMAIN-CONTAINING PROTEIN"/>
    <property type="match status" value="1"/>
</dbReference>
<name>H7ELQ4_9SPIR</name>
<gene>
    <name evidence="3" type="ORF">TresaDRAFT_1204</name>
</gene>
<dbReference type="OrthoDB" id="9783944at2"/>
<evidence type="ECO:0000259" key="2">
    <source>
        <dbReference type="Pfam" id="PF00188"/>
    </source>
</evidence>
<dbReference type="Gene3D" id="3.40.33.10">
    <property type="entry name" value="CAP"/>
    <property type="match status" value="1"/>
</dbReference>
<dbReference type="Proteomes" id="UP000003571">
    <property type="component" value="Unassembled WGS sequence"/>
</dbReference>
<accession>H7ELQ4</accession>
<dbReference type="AlphaFoldDB" id="H7ELQ4"/>
<comment type="caution">
    <text evidence="3">The sequence shown here is derived from an EMBL/GenBank/DDBJ whole genome shotgun (WGS) entry which is preliminary data.</text>
</comment>
<organism evidence="3 4">
    <name type="scientific">Treponema saccharophilum DSM 2985</name>
    <dbReference type="NCBI Taxonomy" id="907348"/>
    <lineage>
        <taxon>Bacteria</taxon>
        <taxon>Pseudomonadati</taxon>
        <taxon>Spirochaetota</taxon>
        <taxon>Spirochaetia</taxon>
        <taxon>Spirochaetales</taxon>
        <taxon>Treponemataceae</taxon>
        <taxon>Treponema</taxon>
    </lineage>
</organism>
<reference evidence="3 4" key="1">
    <citation type="submission" date="2011-09" db="EMBL/GenBank/DDBJ databases">
        <title>The draft genome of Treponema saccharophilum DSM 2985.</title>
        <authorList>
            <consortium name="US DOE Joint Genome Institute (JGI-PGF)"/>
            <person name="Lucas S."/>
            <person name="Copeland A."/>
            <person name="Lapidus A."/>
            <person name="Glavina del Rio T."/>
            <person name="Dalin E."/>
            <person name="Tice H."/>
            <person name="Bruce D."/>
            <person name="Goodwin L."/>
            <person name="Pitluck S."/>
            <person name="Peters L."/>
            <person name="Kyrpides N."/>
            <person name="Mavromatis K."/>
            <person name="Ivanova N."/>
            <person name="Markowitz V."/>
            <person name="Cheng J.-F."/>
            <person name="Hugenholtz P."/>
            <person name="Woyke T."/>
            <person name="Wu D."/>
            <person name="Gronow S."/>
            <person name="Wellnitz S."/>
            <person name="Brambilla E."/>
            <person name="Klenk H.-P."/>
            <person name="Eisen J.A."/>
        </authorList>
    </citation>
    <scope>NUCLEOTIDE SEQUENCE [LARGE SCALE GENOMIC DNA]</scope>
    <source>
        <strain evidence="3 4">DSM 2985</strain>
    </source>
</reference>
<keyword evidence="1" id="KW-0732">Signal</keyword>